<name>A0ABM4D6T8_HYDVU</name>
<dbReference type="InterPro" id="IPR011992">
    <property type="entry name" value="EF-hand-dom_pair"/>
</dbReference>
<evidence type="ECO:0000256" key="7">
    <source>
        <dbReference type="ARBA" id="ARBA00022837"/>
    </source>
</evidence>
<keyword evidence="14" id="KW-0813">Transport</keyword>
<feature type="transmembrane region" description="Helical" evidence="17">
    <location>
        <begin position="494"/>
        <end position="511"/>
    </location>
</feature>
<keyword evidence="7" id="KW-0106">Calcium</keyword>
<feature type="region of interest" description="Disordered" evidence="16">
    <location>
        <begin position="696"/>
        <end position="738"/>
    </location>
</feature>
<keyword evidence="5" id="KW-0107">Calcium channel</keyword>
<feature type="transmembrane region" description="Helical" evidence="17">
    <location>
        <begin position="553"/>
        <end position="577"/>
    </location>
</feature>
<evidence type="ECO:0000256" key="17">
    <source>
        <dbReference type="SAM" id="Phobius"/>
    </source>
</evidence>
<dbReference type="Gene3D" id="1.20.5.340">
    <property type="match status" value="1"/>
</dbReference>
<organism evidence="19 24">
    <name type="scientific">Hydra vulgaris</name>
    <name type="common">Hydra</name>
    <name type="synonym">Hydra attenuata</name>
    <dbReference type="NCBI Taxonomy" id="6087"/>
    <lineage>
        <taxon>Eukaryota</taxon>
        <taxon>Metazoa</taxon>
        <taxon>Cnidaria</taxon>
        <taxon>Hydrozoa</taxon>
        <taxon>Hydroidolina</taxon>
        <taxon>Anthoathecata</taxon>
        <taxon>Aplanulata</taxon>
        <taxon>Hydridae</taxon>
        <taxon>Hydra</taxon>
    </lineage>
</organism>
<dbReference type="Gene3D" id="1.20.120.350">
    <property type="entry name" value="Voltage-gated potassium channels. Chain C"/>
    <property type="match status" value="1"/>
</dbReference>
<feature type="compositionally biased region" description="Polar residues" evidence="16">
    <location>
        <begin position="10"/>
        <end position="19"/>
    </location>
</feature>
<feature type="domain" description="EF-hand" evidence="18">
    <location>
        <begin position="617"/>
        <end position="652"/>
    </location>
</feature>
<dbReference type="PANTHER" id="PTHR10877">
    <property type="entry name" value="POLYCYSTIN FAMILY MEMBER"/>
    <property type="match status" value="1"/>
</dbReference>
<evidence type="ECO:0000256" key="15">
    <source>
        <dbReference type="ARBA" id="ARBA00023329"/>
    </source>
</evidence>
<evidence type="ECO:0000256" key="11">
    <source>
        <dbReference type="ARBA" id="ARBA00023223"/>
    </source>
</evidence>
<dbReference type="SUPFAM" id="SSF47473">
    <property type="entry name" value="EF-hand"/>
    <property type="match status" value="1"/>
</dbReference>
<evidence type="ECO:0000256" key="2">
    <source>
        <dbReference type="ARBA" id="ARBA00004541"/>
    </source>
</evidence>
<evidence type="ECO:0000256" key="12">
    <source>
        <dbReference type="ARBA" id="ARBA00023262"/>
    </source>
</evidence>
<keyword evidence="6 17" id="KW-0812">Transmembrane</keyword>
<keyword evidence="15" id="KW-0968">Cytoplasmic vesicle</keyword>
<keyword evidence="8 17" id="KW-1133">Transmembrane helix</keyword>
<feature type="region of interest" description="Disordered" evidence="16">
    <location>
        <begin position="1"/>
        <end position="36"/>
    </location>
</feature>
<evidence type="ECO:0000256" key="10">
    <source>
        <dbReference type="ARBA" id="ARBA00023180"/>
    </source>
</evidence>
<evidence type="ECO:0000313" key="23">
    <source>
        <dbReference type="RefSeq" id="XP_065670018.1"/>
    </source>
</evidence>
<evidence type="ECO:0000256" key="9">
    <source>
        <dbReference type="ARBA" id="ARBA00023136"/>
    </source>
</evidence>
<dbReference type="PROSITE" id="PS50222">
    <property type="entry name" value="EF_HAND_2"/>
    <property type="match status" value="1"/>
</dbReference>
<dbReference type="InterPro" id="IPR013122">
    <property type="entry name" value="PKD1_2_channel"/>
</dbReference>
<evidence type="ECO:0000256" key="14">
    <source>
        <dbReference type="ARBA" id="ARBA00023303"/>
    </source>
</evidence>
<feature type="transmembrane region" description="Helical" evidence="17">
    <location>
        <begin position="405"/>
        <end position="423"/>
    </location>
</feature>
<keyword evidence="19" id="KW-1185">Reference proteome</keyword>
<dbReference type="InterPro" id="IPR018247">
    <property type="entry name" value="EF_Hand_1_Ca_BS"/>
</dbReference>
<evidence type="ECO:0000256" key="4">
    <source>
        <dbReference type="ARBA" id="ARBA00007828"/>
    </source>
</evidence>
<proteinExistence type="inferred from homology"/>
<dbReference type="RefSeq" id="XP_065670015.1">
    <property type="nucleotide sequence ID" value="XM_065813943.1"/>
</dbReference>
<comment type="subcellular location">
    <subcellularLocation>
        <location evidence="1">Cell projection</location>
        <location evidence="1">Cilium membrane</location>
        <topology evidence="1">Multi-pass membrane protein</topology>
    </subcellularLocation>
    <subcellularLocation>
        <location evidence="2">Cytoplasmic vesicle</location>
    </subcellularLocation>
</comment>
<reference evidence="20 21" key="1">
    <citation type="submission" date="2025-05" db="UniProtKB">
        <authorList>
            <consortium name="RefSeq"/>
        </authorList>
    </citation>
    <scope>IDENTIFICATION</scope>
</reference>
<dbReference type="Gene3D" id="1.10.238.10">
    <property type="entry name" value="EF-hand"/>
    <property type="match status" value="1"/>
</dbReference>
<protein>
    <submittedName>
        <fullName evidence="20 21">Polycystin-2 isoform X2</fullName>
    </submittedName>
</protein>
<keyword evidence="14" id="KW-0406">Ion transport</keyword>
<evidence type="ECO:0000313" key="20">
    <source>
        <dbReference type="RefSeq" id="XP_065670015.1"/>
    </source>
</evidence>
<evidence type="ECO:0000256" key="13">
    <source>
        <dbReference type="ARBA" id="ARBA00023273"/>
    </source>
</evidence>
<dbReference type="InterPro" id="IPR002048">
    <property type="entry name" value="EF_hand_dom"/>
</dbReference>
<dbReference type="Proteomes" id="UP001652625">
    <property type="component" value="Chromosome 12"/>
</dbReference>
<dbReference type="InterPro" id="IPR051223">
    <property type="entry name" value="Polycystin"/>
</dbReference>
<evidence type="ECO:0000256" key="5">
    <source>
        <dbReference type="ARBA" id="ARBA00022673"/>
    </source>
</evidence>
<comment type="similarity">
    <text evidence="3">Belongs to the polycystin family.</text>
</comment>
<accession>A0ABM4D6T8</accession>
<keyword evidence="14" id="KW-0407">Ion channel</keyword>
<dbReference type="Pfam" id="PF20519">
    <property type="entry name" value="Polycystin_dom"/>
    <property type="match status" value="1"/>
</dbReference>
<keyword evidence="11" id="KW-0455">Luminescence</keyword>
<gene>
    <name evidence="20 21 22 23 24" type="primary">LOC100198291</name>
</gene>
<dbReference type="PRINTS" id="PR01433">
    <property type="entry name" value="POLYCYSTIN2"/>
</dbReference>
<evidence type="ECO:0000256" key="1">
    <source>
        <dbReference type="ARBA" id="ARBA00004272"/>
    </source>
</evidence>
<dbReference type="PROSITE" id="PS00018">
    <property type="entry name" value="EF_HAND_1"/>
    <property type="match status" value="1"/>
</dbReference>
<evidence type="ECO:0000313" key="21">
    <source>
        <dbReference type="RefSeq" id="XP_065670016.1"/>
    </source>
</evidence>
<evidence type="ECO:0000256" key="6">
    <source>
        <dbReference type="ARBA" id="ARBA00022692"/>
    </source>
</evidence>
<keyword evidence="12" id="KW-0599">Photoprotein</keyword>
<feature type="transmembrane region" description="Helical" evidence="17">
    <location>
        <begin position="455"/>
        <end position="474"/>
    </location>
</feature>
<keyword evidence="13" id="KW-0966">Cell projection</keyword>
<comment type="similarity">
    <text evidence="4">Belongs to the aequorin family.</text>
</comment>
<evidence type="ECO:0000256" key="3">
    <source>
        <dbReference type="ARBA" id="ARBA00007200"/>
    </source>
</evidence>
<evidence type="ECO:0000256" key="16">
    <source>
        <dbReference type="SAM" id="MobiDB-lite"/>
    </source>
</evidence>
<dbReference type="Pfam" id="PF08016">
    <property type="entry name" value="PKD_channel"/>
    <property type="match status" value="1"/>
</dbReference>
<evidence type="ECO:0000313" key="22">
    <source>
        <dbReference type="RefSeq" id="XP_065670017.1"/>
    </source>
</evidence>
<dbReference type="InterPro" id="IPR003915">
    <property type="entry name" value="PKD_2"/>
</dbReference>
<dbReference type="RefSeq" id="XP_065670016.1">
    <property type="nucleotide sequence ID" value="XM_065813944.1"/>
</dbReference>
<evidence type="ECO:0000313" key="19">
    <source>
        <dbReference type="Proteomes" id="UP001652625"/>
    </source>
</evidence>
<evidence type="ECO:0000259" key="18">
    <source>
        <dbReference type="PROSITE" id="PS50222"/>
    </source>
</evidence>
<sequence length="849" mass="96569">MSAKRRSRNLKGSQTSLNHEMSFHTGSPAGFQTPSSLPKKTGWLDDNYEMQYDTANLAPAGMEAEPFSMQTVVTSDHRIDDKDKPVGCWKRFSRGVRGLWKTRFTDDIEDPEVIVKTTLRELAIYLVFIVILCIMTFGMTNSTQFYFTQVMSGLFAGDGNTSPAFGAISSLKGFFDYAELTLVPGLYVEQYYNNEPVLDSEKGYVLFENKILGIPRLRQVRVRNDSCVVADDFKKEIKECFAPYSATAEFTGSYGPGDSQAWNFSTESSLNGRSFAGQISTYGGGGFVQLLGNDANESVNILGYLKSNLWLDRGTRAVFIDFTVYNANINLFCVVTLLFEYPATGGCIPFPTYRTLKLLRYVTTMDHFVMACEGLFVAFILYYFVEEVIEIKKHRASYFSDIWNIFDCIVIIMGMICIAFNIYRTVEVGRLLQNLLTQQHQYANFESLSYWQTQFNDFVAVAVFISWIKIFKYISFNKTMTQLQSTLARCAKDIAGFAVMFFIIFLAYAQWGYLIFGTQVQDFSTYLSSIFTLFRIILGDFDFGAMENASRYLGPIFFITYVFFVFFVLINMFLAIINDTYAEVKSDLAEQQDEFQVGDYFKKGYDKMMSKLKFKREKIVDIQKALQTADANQDNKLDFEEWRAELKLRGHADAEIEAVFAQYDIDGDRTLNELEQQQMQDDLEGQKMELNDEIQEAKNDVRKTRSKASLRSGDGEDENEESDDASDPSSQRRGGRGGVGYDEFSVLARRVDRVEHSIGSIVSKIDAVLLKLEAMDKAKVKRRETMTRLLDSIAEQGLNGPDGHRDQMERLVREDLERSAVDVSYPTSAGSKRVKDSFLSIKEDSALNK</sequence>
<feature type="transmembrane region" description="Helical" evidence="17">
    <location>
        <begin position="367"/>
        <end position="385"/>
    </location>
</feature>
<dbReference type="RefSeq" id="XP_065670018.1">
    <property type="nucleotide sequence ID" value="XM_065813946.1"/>
</dbReference>
<feature type="compositionally biased region" description="Acidic residues" evidence="16">
    <location>
        <begin position="715"/>
        <end position="726"/>
    </location>
</feature>
<dbReference type="SMART" id="SM00054">
    <property type="entry name" value="EFh"/>
    <property type="match status" value="2"/>
</dbReference>
<evidence type="ECO:0000256" key="8">
    <source>
        <dbReference type="ARBA" id="ARBA00022989"/>
    </source>
</evidence>
<evidence type="ECO:0000313" key="24">
    <source>
        <dbReference type="RefSeq" id="XP_065670019.1"/>
    </source>
</evidence>
<feature type="transmembrane region" description="Helical" evidence="17">
    <location>
        <begin position="122"/>
        <end position="140"/>
    </location>
</feature>
<dbReference type="RefSeq" id="XP_065670019.1">
    <property type="nucleotide sequence ID" value="XM_065813947.1"/>
</dbReference>
<dbReference type="Gene3D" id="1.10.287.70">
    <property type="match status" value="1"/>
</dbReference>
<dbReference type="GeneID" id="100198291"/>
<keyword evidence="9 17" id="KW-0472">Membrane</keyword>
<dbReference type="RefSeq" id="XP_065670017.1">
    <property type="nucleotide sequence ID" value="XM_065813945.1"/>
</dbReference>
<keyword evidence="10" id="KW-0325">Glycoprotein</keyword>
<dbReference type="PANTHER" id="PTHR10877:SF183">
    <property type="entry name" value="AT14535P-RELATED"/>
    <property type="match status" value="1"/>
</dbReference>
<dbReference type="InterPro" id="IPR027359">
    <property type="entry name" value="Volt_channel_dom_sf"/>
</dbReference>
<dbReference type="InterPro" id="IPR046791">
    <property type="entry name" value="Polycystin_dom"/>
</dbReference>
<keyword evidence="5" id="KW-0109">Calcium transport</keyword>